<gene>
    <name evidence="2" type="ORF">G7K_2615-t1</name>
</gene>
<name>A0A0E9NF10_SAICN</name>
<reference evidence="2 3" key="3">
    <citation type="journal article" date="2015" name="Genome Announc.">
        <title>Draft Genome Sequence of the Archiascomycetous Yeast Saitoella complicata.</title>
        <authorList>
            <person name="Yamauchi K."/>
            <person name="Kondo S."/>
            <person name="Hamamoto M."/>
            <person name="Takahashi Y."/>
            <person name="Ogura Y."/>
            <person name="Hayashi T."/>
            <person name="Nishida H."/>
        </authorList>
    </citation>
    <scope>NUCLEOTIDE SEQUENCE [LARGE SCALE GENOMIC DNA]</scope>
    <source>
        <strain evidence="2 3">NRRL Y-17804</strain>
    </source>
</reference>
<sequence>MFTASEYYLARAIAKTEITQPDPQHFSLVNLEICILLSPLFHLPTPSQRETCRSRPGRQYGRPNLASWAAYHPPIPNLLLMSLSAPTAMFIFSSSSAILIELNSPSSITKSENARRCSCMHPSLVLPMNRYLNQNSKAKRTPVPRRVCPKKKNRHKSQTRTKQPNLNHSYHTHTQSITRK</sequence>
<dbReference type="EMBL" id="BACD03000015">
    <property type="protein sequence ID" value="GAO48442.1"/>
    <property type="molecule type" value="Genomic_DNA"/>
</dbReference>
<reference evidence="2 3" key="2">
    <citation type="journal article" date="2014" name="J. Gen. Appl. Microbiol.">
        <title>The early diverging ascomycetous budding yeast Saitoella complicata has three histone deacetylases belonging to the Clr6, Hos2, and Rpd3 lineages.</title>
        <authorList>
            <person name="Nishida H."/>
            <person name="Matsumoto T."/>
            <person name="Kondo S."/>
            <person name="Hamamoto M."/>
            <person name="Yoshikawa H."/>
        </authorList>
    </citation>
    <scope>NUCLEOTIDE SEQUENCE [LARGE SCALE GENOMIC DNA]</scope>
    <source>
        <strain evidence="2 3">NRRL Y-17804</strain>
    </source>
</reference>
<feature type="compositionally biased region" description="Basic residues" evidence="1">
    <location>
        <begin position="137"/>
        <end position="159"/>
    </location>
</feature>
<dbReference type="AlphaFoldDB" id="A0A0E9NF10"/>
<feature type="compositionally biased region" description="Polar residues" evidence="1">
    <location>
        <begin position="160"/>
        <end position="180"/>
    </location>
</feature>
<keyword evidence="3" id="KW-1185">Reference proteome</keyword>
<feature type="region of interest" description="Disordered" evidence="1">
    <location>
        <begin position="134"/>
        <end position="180"/>
    </location>
</feature>
<reference evidence="2 3" key="1">
    <citation type="journal article" date="2011" name="J. Gen. Appl. Microbiol.">
        <title>Draft genome sequencing of the enigmatic yeast Saitoella complicata.</title>
        <authorList>
            <person name="Nishida H."/>
            <person name="Hamamoto M."/>
            <person name="Sugiyama J."/>
        </authorList>
    </citation>
    <scope>NUCLEOTIDE SEQUENCE [LARGE SCALE GENOMIC DNA]</scope>
    <source>
        <strain evidence="2 3">NRRL Y-17804</strain>
    </source>
</reference>
<evidence type="ECO:0000313" key="3">
    <source>
        <dbReference type="Proteomes" id="UP000033140"/>
    </source>
</evidence>
<dbReference type="Proteomes" id="UP000033140">
    <property type="component" value="Unassembled WGS sequence"/>
</dbReference>
<proteinExistence type="predicted"/>
<protein>
    <submittedName>
        <fullName evidence="2">Uncharacterized protein</fullName>
    </submittedName>
</protein>
<evidence type="ECO:0000256" key="1">
    <source>
        <dbReference type="SAM" id="MobiDB-lite"/>
    </source>
</evidence>
<accession>A0A0E9NF10</accession>
<evidence type="ECO:0000313" key="2">
    <source>
        <dbReference type="EMBL" id="GAO48442.1"/>
    </source>
</evidence>
<comment type="caution">
    <text evidence="2">The sequence shown here is derived from an EMBL/GenBank/DDBJ whole genome shotgun (WGS) entry which is preliminary data.</text>
</comment>
<organism evidence="2 3">
    <name type="scientific">Saitoella complicata (strain BCRC 22490 / CBS 7301 / JCM 7358 / NBRC 10748 / NRRL Y-17804)</name>
    <dbReference type="NCBI Taxonomy" id="698492"/>
    <lineage>
        <taxon>Eukaryota</taxon>
        <taxon>Fungi</taxon>
        <taxon>Dikarya</taxon>
        <taxon>Ascomycota</taxon>
        <taxon>Taphrinomycotina</taxon>
        <taxon>Taphrinomycotina incertae sedis</taxon>
        <taxon>Saitoella</taxon>
    </lineage>
</organism>